<dbReference type="PROSITE" id="PS50893">
    <property type="entry name" value="ABC_TRANSPORTER_2"/>
    <property type="match status" value="1"/>
</dbReference>
<dbReference type="GO" id="GO:0016887">
    <property type="term" value="F:ATP hydrolysis activity"/>
    <property type="evidence" value="ECO:0007669"/>
    <property type="project" value="InterPro"/>
</dbReference>
<keyword evidence="7" id="KW-1278">Translocase</keyword>
<dbReference type="GO" id="GO:0005524">
    <property type="term" value="F:ATP binding"/>
    <property type="evidence" value="ECO:0007669"/>
    <property type="project" value="UniProtKB-KW"/>
</dbReference>
<evidence type="ECO:0000313" key="11">
    <source>
        <dbReference type="Proteomes" id="UP000249081"/>
    </source>
</evidence>
<dbReference type="AlphaFoldDB" id="A0A2W4WDB0"/>
<dbReference type="Gene3D" id="3.40.50.300">
    <property type="entry name" value="P-loop containing nucleotide triphosphate hydrolases"/>
    <property type="match status" value="1"/>
</dbReference>
<dbReference type="PROSITE" id="PS00211">
    <property type="entry name" value="ABC_TRANSPORTER_1"/>
    <property type="match status" value="1"/>
</dbReference>
<keyword evidence="5" id="KW-0547">Nucleotide-binding</keyword>
<keyword evidence="6 10" id="KW-0067">ATP-binding</keyword>
<dbReference type="EMBL" id="QBMN01000046">
    <property type="protein sequence ID" value="PZO42520.1"/>
    <property type="molecule type" value="Genomic_DNA"/>
</dbReference>
<evidence type="ECO:0000256" key="1">
    <source>
        <dbReference type="ARBA" id="ARBA00004236"/>
    </source>
</evidence>
<dbReference type="GO" id="GO:0042626">
    <property type="term" value="F:ATPase-coupled transmembrane transporter activity"/>
    <property type="evidence" value="ECO:0007669"/>
    <property type="project" value="TreeGrafter"/>
</dbReference>
<feature type="domain" description="ABC transporter" evidence="9">
    <location>
        <begin position="26"/>
        <end position="253"/>
    </location>
</feature>
<dbReference type="CDD" id="cd03225">
    <property type="entry name" value="ABC_cobalt_CbiO_domain1"/>
    <property type="match status" value="1"/>
</dbReference>
<comment type="similarity">
    <text evidence="2">Belongs to the ABC transporter superfamily.</text>
</comment>
<evidence type="ECO:0000256" key="6">
    <source>
        <dbReference type="ARBA" id="ARBA00022840"/>
    </source>
</evidence>
<evidence type="ECO:0000256" key="2">
    <source>
        <dbReference type="ARBA" id="ARBA00005417"/>
    </source>
</evidence>
<dbReference type="InterPro" id="IPR003593">
    <property type="entry name" value="AAA+_ATPase"/>
</dbReference>
<protein>
    <submittedName>
        <fullName evidence="10">ABC transporter ATP-binding protein</fullName>
    </submittedName>
</protein>
<dbReference type="SUPFAM" id="SSF52540">
    <property type="entry name" value="P-loop containing nucleoside triphosphate hydrolases"/>
    <property type="match status" value="1"/>
</dbReference>
<proteinExistence type="inferred from homology"/>
<dbReference type="Proteomes" id="UP000249081">
    <property type="component" value="Unassembled WGS sequence"/>
</dbReference>
<sequence length="267" mass="28902">MVAMMDMVSTEFDPVAQANGERPIAIAAQALSFGYPDQPDVLCQISLTVQAGDRVGIIGHNGCGKTTLFMLLCGVLTPAAGDIDLFGAPLKPGQFRPEVGLLFQDPDDQLFSASVRDDIAFGPQNMGFDPAEVAARVAQAADMAGITHLLDRLPHHLSGGEKQMVAIAGLLAMTPQIILYDEPTASLDLRTRRRLIRFLQNSTETVLISSHDLEFVLEVCDRVILIDEGHIIADGCPKAIMGDQALMEKHGLEKPHSLIPHREQHHG</sequence>
<comment type="subcellular location">
    <subcellularLocation>
        <location evidence="1">Cell membrane</location>
    </subcellularLocation>
</comment>
<evidence type="ECO:0000256" key="5">
    <source>
        <dbReference type="ARBA" id="ARBA00022741"/>
    </source>
</evidence>
<gene>
    <name evidence="10" type="ORF">DCF17_08545</name>
</gene>
<evidence type="ECO:0000256" key="7">
    <source>
        <dbReference type="ARBA" id="ARBA00022967"/>
    </source>
</evidence>
<reference evidence="10 11" key="2">
    <citation type="submission" date="2018-06" db="EMBL/GenBank/DDBJ databases">
        <title>Metagenomic assembly of (sub)arctic Cyanobacteria and their associated microbiome from non-axenic cultures.</title>
        <authorList>
            <person name="Baurain D."/>
        </authorList>
    </citation>
    <scope>NUCLEOTIDE SEQUENCE [LARGE SCALE GENOMIC DNA]</scope>
    <source>
        <strain evidence="10">ULC041bin1</strain>
    </source>
</reference>
<organism evidence="10 11">
    <name type="scientific">Shackletoniella antarctica</name>
    <dbReference type="NCBI Taxonomy" id="268115"/>
    <lineage>
        <taxon>Bacteria</taxon>
        <taxon>Bacillati</taxon>
        <taxon>Cyanobacteriota</taxon>
        <taxon>Cyanophyceae</taxon>
        <taxon>Oculatellales</taxon>
        <taxon>Oculatellaceae</taxon>
        <taxon>Shackletoniella</taxon>
    </lineage>
</organism>
<dbReference type="InterPro" id="IPR027417">
    <property type="entry name" value="P-loop_NTPase"/>
</dbReference>
<evidence type="ECO:0000256" key="3">
    <source>
        <dbReference type="ARBA" id="ARBA00022448"/>
    </source>
</evidence>
<keyword evidence="8" id="KW-0472">Membrane</keyword>
<keyword evidence="4" id="KW-1003">Cell membrane</keyword>
<dbReference type="InterPro" id="IPR003439">
    <property type="entry name" value="ABC_transporter-like_ATP-bd"/>
</dbReference>
<dbReference type="PANTHER" id="PTHR43553:SF24">
    <property type="entry name" value="ENERGY-COUPLING FACTOR TRANSPORTER ATP-BINDING PROTEIN ECFA1"/>
    <property type="match status" value="1"/>
</dbReference>
<dbReference type="PANTHER" id="PTHR43553">
    <property type="entry name" value="HEAVY METAL TRANSPORTER"/>
    <property type="match status" value="1"/>
</dbReference>
<name>A0A2W4WDB0_9CYAN</name>
<dbReference type="GO" id="GO:0043190">
    <property type="term" value="C:ATP-binding cassette (ABC) transporter complex"/>
    <property type="evidence" value="ECO:0007669"/>
    <property type="project" value="TreeGrafter"/>
</dbReference>
<dbReference type="Pfam" id="PF00005">
    <property type="entry name" value="ABC_tran"/>
    <property type="match status" value="1"/>
</dbReference>
<comment type="caution">
    <text evidence="10">The sequence shown here is derived from an EMBL/GenBank/DDBJ whole genome shotgun (WGS) entry which is preliminary data.</text>
</comment>
<dbReference type="InterPro" id="IPR050095">
    <property type="entry name" value="ECF_ABC_transporter_ATP-bd"/>
</dbReference>
<accession>A0A2W4WDB0</accession>
<dbReference type="InterPro" id="IPR017871">
    <property type="entry name" value="ABC_transporter-like_CS"/>
</dbReference>
<dbReference type="InterPro" id="IPR015856">
    <property type="entry name" value="ABC_transpr_CbiO/EcfA_su"/>
</dbReference>
<evidence type="ECO:0000313" key="10">
    <source>
        <dbReference type="EMBL" id="PZO42520.1"/>
    </source>
</evidence>
<evidence type="ECO:0000259" key="9">
    <source>
        <dbReference type="PROSITE" id="PS50893"/>
    </source>
</evidence>
<keyword evidence="3" id="KW-0813">Transport</keyword>
<reference evidence="11" key="1">
    <citation type="submission" date="2018-04" db="EMBL/GenBank/DDBJ databases">
        <authorList>
            <person name="Cornet L."/>
        </authorList>
    </citation>
    <scope>NUCLEOTIDE SEQUENCE [LARGE SCALE GENOMIC DNA]</scope>
</reference>
<dbReference type="FunFam" id="3.40.50.300:FF:000224">
    <property type="entry name" value="Energy-coupling factor transporter ATP-binding protein EcfA"/>
    <property type="match status" value="1"/>
</dbReference>
<dbReference type="SMART" id="SM00382">
    <property type="entry name" value="AAA"/>
    <property type="match status" value="1"/>
</dbReference>
<evidence type="ECO:0000256" key="8">
    <source>
        <dbReference type="ARBA" id="ARBA00023136"/>
    </source>
</evidence>
<evidence type="ECO:0000256" key="4">
    <source>
        <dbReference type="ARBA" id="ARBA00022475"/>
    </source>
</evidence>